<protein>
    <recommendedName>
        <fullName evidence="3">SIMPL domain containing protein</fullName>
    </recommendedName>
</protein>
<evidence type="ECO:0008006" key="3">
    <source>
        <dbReference type="Google" id="ProtNLM"/>
    </source>
</evidence>
<dbReference type="Gene3D" id="3.30.110.170">
    <property type="entry name" value="Protein of unknown function (DUF541), domain 1"/>
    <property type="match status" value="1"/>
</dbReference>
<proteinExistence type="predicted"/>
<evidence type="ECO:0000313" key="2">
    <source>
        <dbReference type="Proteomes" id="UP001500968"/>
    </source>
</evidence>
<comment type="caution">
    <text evidence="1">The sequence shown here is derived from an EMBL/GenBank/DDBJ whole genome shotgun (WGS) entry which is preliminary data.</text>
</comment>
<dbReference type="InterPro" id="IPR007497">
    <property type="entry name" value="SIMPL/DUF541"/>
</dbReference>
<dbReference type="Proteomes" id="UP001500968">
    <property type="component" value="Unassembled WGS sequence"/>
</dbReference>
<evidence type="ECO:0000313" key="1">
    <source>
        <dbReference type="EMBL" id="GAA4024007.1"/>
    </source>
</evidence>
<gene>
    <name evidence="1" type="ORF">GCM10022386_03770</name>
</gene>
<reference evidence="2" key="1">
    <citation type="journal article" date="2019" name="Int. J. Syst. Evol. Microbiol.">
        <title>The Global Catalogue of Microorganisms (GCM) 10K type strain sequencing project: providing services to taxonomists for standard genome sequencing and annotation.</title>
        <authorList>
            <consortium name="The Broad Institute Genomics Platform"/>
            <consortium name="The Broad Institute Genome Sequencing Center for Infectious Disease"/>
            <person name="Wu L."/>
            <person name="Ma J."/>
        </authorList>
    </citation>
    <scope>NUCLEOTIDE SEQUENCE [LARGE SCALE GENOMIC DNA]</scope>
    <source>
        <strain evidence="2">JCM 17064</strain>
    </source>
</reference>
<name>A0ABP7TDS1_9FLAO</name>
<dbReference type="Pfam" id="PF04402">
    <property type="entry name" value="SIMPL"/>
    <property type="match status" value="1"/>
</dbReference>
<accession>A0ABP7TDS1</accession>
<keyword evidence="2" id="KW-1185">Reference proteome</keyword>
<dbReference type="EMBL" id="BAABCR010000004">
    <property type="protein sequence ID" value="GAA4024007.1"/>
    <property type="molecule type" value="Genomic_DNA"/>
</dbReference>
<sequence>MHNGRVLKPKHTISDKKSFPFKSISHTNMKKIILLLVVFSSALLHSQEKNFIDKPYLEVQGKADTLVTPNRIYIDVLISEKDTKGKKSVEELESEMLSKLKSLGIDTEKNVSMQDMMSNYKKFFLKQTDIQKAKSYSILVYDAKSTAKVFIGLEEVGISNVRIDKLEHSEEAKLQLLMNTKAMENAKANAISFTKPLGQNIGKALFVSQNKNVAYRGNANQIRIRGYASERKYDAQSDKYNTEIEFEKITVTSEVITRFSLE</sequence>
<organism evidence="1 2">
    <name type="scientific">Flavobacterium cheonhonense</name>
    <dbReference type="NCBI Taxonomy" id="706185"/>
    <lineage>
        <taxon>Bacteria</taxon>
        <taxon>Pseudomonadati</taxon>
        <taxon>Bacteroidota</taxon>
        <taxon>Flavobacteriia</taxon>
        <taxon>Flavobacteriales</taxon>
        <taxon>Flavobacteriaceae</taxon>
        <taxon>Flavobacterium</taxon>
    </lineage>
</organism>